<proteinExistence type="predicted"/>
<name>A0A0A8YSW8_ARUDO</name>
<dbReference type="EMBL" id="GBRH01270225">
    <property type="protein sequence ID" value="JAD27670.1"/>
    <property type="molecule type" value="Transcribed_RNA"/>
</dbReference>
<reference evidence="1" key="2">
    <citation type="journal article" date="2015" name="Data Brief">
        <title>Shoot transcriptome of the giant reed, Arundo donax.</title>
        <authorList>
            <person name="Barrero R.A."/>
            <person name="Guerrero F.D."/>
            <person name="Moolhuijzen P."/>
            <person name="Goolsby J.A."/>
            <person name="Tidwell J."/>
            <person name="Bellgard S.E."/>
            <person name="Bellgard M.I."/>
        </authorList>
    </citation>
    <scope>NUCLEOTIDE SEQUENCE</scope>
    <source>
        <tissue evidence="1">Shoot tissue taken approximately 20 cm above the soil surface</tissue>
    </source>
</reference>
<evidence type="ECO:0000313" key="1">
    <source>
        <dbReference type="EMBL" id="JAD27670.1"/>
    </source>
</evidence>
<dbReference type="AlphaFoldDB" id="A0A0A8YSW8"/>
<protein>
    <submittedName>
        <fullName evidence="1">Uncharacterized protein</fullName>
    </submittedName>
</protein>
<organism evidence="1">
    <name type="scientific">Arundo donax</name>
    <name type="common">Giant reed</name>
    <name type="synonym">Donax arundinaceus</name>
    <dbReference type="NCBI Taxonomy" id="35708"/>
    <lineage>
        <taxon>Eukaryota</taxon>
        <taxon>Viridiplantae</taxon>
        <taxon>Streptophyta</taxon>
        <taxon>Embryophyta</taxon>
        <taxon>Tracheophyta</taxon>
        <taxon>Spermatophyta</taxon>
        <taxon>Magnoliopsida</taxon>
        <taxon>Liliopsida</taxon>
        <taxon>Poales</taxon>
        <taxon>Poaceae</taxon>
        <taxon>PACMAD clade</taxon>
        <taxon>Arundinoideae</taxon>
        <taxon>Arundineae</taxon>
        <taxon>Arundo</taxon>
    </lineage>
</organism>
<sequence length="17" mass="2044">MNDFTAHKRKVNQEVNL</sequence>
<accession>A0A0A8YSW8</accession>
<reference evidence="1" key="1">
    <citation type="submission" date="2014-09" db="EMBL/GenBank/DDBJ databases">
        <authorList>
            <person name="Magalhaes I.L.F."/>
            <person name="Oliveira U."/>
            <person name="Santos F.R."/>
            <person name="Vidigal T.H.D.A."/>
            <person name="Brescovit A.D."/>
            <person name="Santos A.J."/>
        </authorList>
    </citation>
    <scope>NUCLEOTIDE SEQUENCE</scope>
    <source>
        <tissue evidence="1">Shoot tissue taken approximately 20 cm above the soil surface</tissue>
    </source>
</reference>